<dbReference type="HOGENOM" id="CLU_2774639_0_0_4"/>
<evidence type="ECO:0000313" key="1">
    <source>
        <dbReference type="EMBL" id="CAZ87622.1"/>
    </source>
</evidence>
<protein>
    <submittedName>
        <fullName evidence="1">Uncharacterized protein</fullName>
    </submittedName>
</protein>
<reference key="1">
    <citation type="submission" date="2009-07" db="EMBL/GenBank/DDBJ databases">
        <authorList>
            <person name="Genoscope - CEA"/>
        </authorList>
    </citation>
    <scope>NUCLEOTIDE SEQUENCE</scope>
    <source>
        <strain>3As</strain>
    </source>
</reference>
<accession>D6CS94</accession>
<proteinExistence type="predicted"/>
<dbReference type="EMBL" id="CTRI01000002">
    <property type="protein sequence ID" value="CQR26956.1"/>
    <property type="molecule type" value="Genomic_DNA"/>
</dbReference>
<reference evidence="2 4" key="4">
    <citation type="submission" date="2015-03" db="EMBL/GenBank/DDBJ databases">
        <authorList>
            <person name="Regsiter A."/>
            <person name="william w."/>
        </authorList>
    </citation>
    <scope>NUCLEOTIDE SEQUENCE [LARGE SCALE GENOMIC DNA]</scope>
    <source>
        <strain evidence="2 4">CB1</strain>
    </source>
</reference>
<reference evidence="3" key="2">
    <citation type="journal article" date="2010" name="PLoS Genet.">
        <title>Structure, function, and evolution of the Thiomonas spp. genome.</title>
        <authorList>
            <person name="Arsene-Ploetze F."/>
            <person name="Koechler S."/>
            <person name="Marchal M."/>
            <person name="Coppee J.Y."/>
            <person name="Chandler M."/>
            <person name="Bonnefoy V."/>
            <person name="Brochier-Armanet C."/>
            <person name="Barakat M."/>
            <person name="Barbe V."/>
            <person name="Battaglia-Brunet F."/>
            <person name="Bruneel O."/>
            <person name="Bryan C.G."/>
            <person name="Cleiss-Arnold J."/>
            <person name="Cruveiller S."/>
            <person name="Erhardt M."/>
            <person name="Heinrich-Salmeron A."/>
            <person name="Hommais F."/>
            <person name="Joulian C."/>
            <person name="Krin E."/>
            <person name="Lieutaud A."/>
            <person name="Lievremont D."/>
            <person name="Michel C."/>
            <person name="Muller D."/>
            <person name="Ortet P."/>
            <person name="Proux C."/>
            <person name="Siguier P."/>
            <person name="Roche D."/>
            <person name="Rouy Z."/>
            <person name="Salvignol G."/>
            <person name="Slyemi D."/>
            <person name="Talla E."/>
            <person name="Weiss S."/>
            <person name="Weissenbach J."/>
            <person name="Medigue C."/>
            <person name="Bertin P.N."/>
        </authorList>
    </citation>
    <scope>NUCLEOTIDE SEQUENCE [LARGE SCALE GENOMIC DNA]</scope>
    <source>
        <strain evidence="3">DSM 22701 / CIP 110005 / 3As</strain>
    </source>
</reference>
<dbReference type="Proteomes" id="UP000078599">
    <property type="component" value="Unassembled WGS sequence"/>
</dbReference>
<organism evidence="1 3">
    <name type="scientific">Thiomonas arsenitoxydans (strain DSM 22701 / CIP 110005 / 3As)</name>
    <dbReference type="NCBI Taxonomy" id="426114"/>
    <lineage>
        <taxon>Bacteria</taxon>
        <taxon>Pseudomonadati</taxon>
        <taxon>Pseudomonadota</taxon>
        <taxon>Betaproteobacteria</taxon>
        <taxon>Burkholderiales</taxon>
        <taxon>Thiomonas</taxon>
    </lineage>
</organism>
<name>D6CS94_THIA3</name>
<dbReference type="AlphaFoldDB" id="D6CS94"/>
<keyword evidence="4" id="KW-1185">Reference proteome</keyword>
<evidence type="ECO:0000313" key="2">
    <source>
        <dbReference type="EMBL" id="CQR26956.1"/>
    </source>
</evidence>
<sequence length="69" mass="7560">MLTARRWLNVSSLLTRHLIRPLRLQVSGGFFLPGMLSVAQASRALSGWALCSNKSFFSYCPDSRGAVCG</sequence>
<dbReference type="KEGG" id="thi:THI_0919"/>
<evidence type="ECO:0000313" key="4">
    <source>
        <dbReference type="Proteomes" id="UP000078599"/>
    </source>
</evidence>
<gene>
    <name evidence="1" type="ordered locus">THI_0919</name>
    <name evidence="2" type="ORF">THICB1_100380</name>
</gene>
<dbReference type="EMBL" id="FP475956">
    <property type="protein sequence ID" value="CAZ87622.1"/>
    <property type="molecule type" value="Genomic_DNA"/>
</dbReference>
<dbReference type="Proteomes" id="UP000002372">
    <property type="component" value="Chromosome"/>
</dbReference>
<reference evidence="1" key="3">
    <citation type="submission" date="2010-07" db="EMBL/GenBank/DDBJ databases">
        <authorList>
            <person name="Genoscope - CEA"/>
        </authorList>
    </citation>
    <scope>NUCLEOTIDE SEQUENCE</scope>
    <source>
        <strain evidence="1">3As</strain>
    </source>
</reference>
<evidence type="ECO:0000313" key="3">
    <source>
        <dbReference type="Proteomes" id="UP000002372"/>
    </source>
</evidence>